<evidence type="ECO:0000313" key="4">
    <source>
        <dbReference type="Proteomes" id="UP000269412"/>
    </source>
</evidence>
<dbReference type="RefSeq" id="WP_121064257.1">
    <property type="nucleotide sequence ID" value="NZ_RBIQ01000007.1"/>
</dbReference>
<dbReference type="InterPro" id="IPR029052">
    <property type="entry name" value="Metallo-depent_PP-like"/>
</dbReference>
<accession>A0A495EFR4</accession>
<evidence type="ECO:0000256" key="1">
    <source>
        <dbReference type="ARBA" id="ARBA00008950"/>
    </source>
</evidence>
<dbReference type="EMBL" id="RBIQ01000007">
    <property type="protein sequence ID" value="RKR14757.1"/>
    <property type="molecule type" value="Genomic_DNA"/>
</dbReference>
<dbReference type="InterPro" id="IPR050126">
    <property type="entry name" value="Ap4A_hydrolase"/>
</dbReference>
<feature type="domain" description="Calcineurin-like phosphoesterase" evidence="2">
    <location>
        <begin position="34"/>
        <end position="205"/>
    </location>
</feature>
<protein>
    <submittedName>
        <fullName evidence="3">Calcineurin-like phosphoesterase family protein</fullName>
    </submittedName>
</protein>
<reference evidence="3 4" key="1">
    <citation type="submission" date="2018-10" db="EMBL/GenBank/DDBJ databases">
        <title>Genomic Encyclopedia of Archaeal and Bacterial Type Strains, Phase II (KMG-II): from individual species to whole genera.</title>
        <authorList>
            <person name="Goeker M."/>
        </authorList>
    </citation>
    <scope>NUCLEOTIDE SEQUENCE [LARGE SCALE GENOMIC DNA]</scope>
    <source>
        <strain evidence="3 4">DSM 25230</strain>
    </source>
</reference>
<dbReference type="Pfam" id="PF12850">
    <property type="entry name" value="Metallophos_2"/>
    <property type="match status" value="1"/>
</dbReference>
<keyword evidence="4" id="KW-1185">Reference proteome</keyword>
<dbReference type="PIRSF" id="PIRSF000883">
    <property type="entry name" value="Pesterase_MJ0912"/>
    <property type="match status" value="1"/>
</dbReference>
<comment type="similarity">
    <text evidence="1">Belongs to the metallophosphoesterase superfamily. YfcE family.</text>
</comment>
<dbReference type="OrthoDB" id="9813918at2"/>
<dbReference type="InterPro" id="IPR024654">
    <property type="entry name" value="Calcineurin-like_PHP_lpxH"/>
</dbReference>
<dbReference type="SUPFAM" id="SSF56300">
    <property type="entry name" value="Metallo-dependent phosphatases"/>
    <property type="match status" value="1"/>
</dbReference>
<dbReference type="GO" id="GO:0005737">
    <property type="term" value="C:cytoplasm"/>
    <property type="evidence" value="ECO:0007669"/>
    <property type="project" value="TreeGrafter"/>
</dbReference>
<dbReference type="PANTHER" id="PTHR42850">
    <property type="entry name" value="METALLOPHOSPHOESTERASE"/>
    <property type="match status" value="1"/>
</dbReference>
<dbReference type="InterPro" id="IPR011152">
    <property type="entry name" value="Pesterase_MJ0912"/>
</dbReference>
<organism evidence="3 4">
    <name type="scientific">Maribacter vaceletii</name>
    <dbReference type="NCBI Taxonomy" id="1206816"/>
    <lineage>
        <taxon>Bacteria</taxon>
        <taxon>Pseudomonadati</taxon>
        <taxon>Bacteroidota</taxon>
        <taxon>Flavobacteriia</taxon>
        <taxon>Flavobacteriales</taxon>
        <taxon>Flavobacteriaceae</taxon>
        <taxon>Maribacter</taxon>
    </lineage>
</organism>
<dbReference type="GO" id="GO:0016791">
    <property type="term" value="F:phosphatase activity"/>
    <property type="evidence" value="ECO:0007669"/>
    <property type="project" value="TreeGrafter"/>
</dbReference>
<comment type="caution">
    <text evidence="3">The sequence shown here is derived from an EMBL/GenBank/DDBJ whole genome shotgun (WGS) entry which is preliminary data.</text>
</comment>
<dbReference type="Gene3D" id="3.60.21.10">
    <property type="match status" value="1"/>
</dbReference>
<name>A0A495EFR4_9FLAO</name>
<dbReference type="PANTHER" id="PTHR42850:SF2">
    <property type="entry name" value="BLL5683 PROTEIN"/>
    <property type="match status" value="1"/>
</dbReference>
<gene>
    <name evidence="3" type="ORF">CLV91_0836</name>
</gene>
<proteinExistence type="inferred from homology"/>
<dbReference type="AlphaFoldDB" id="A0A495EFR4"/>
<evidence type="ECO:0000313" key="3">
    <source>
        <dbReference type="EMBL" id="RKR14757.1"/>
    </source>
</evidence>
<dbReference type="Proteomes" id="UP000269412">
    <property type="component" value="Unassembled WGS sequence"/>
</dbReference>
<dbReference type="CDD" id="cd00838">
    <property type="entry name" value="MPP_superfamily"/>
    <property type="match status" value="1"/>
</dbReference>
<evidence type="ECO:0000259" key="2">
    <source>
        <dbReference type="Pfam" id="PF12850"/>
    </source>
</evidence>
<sequence length="287" mass="32654">MDKKVIHLGERKGKILVFGGVYSNLQALQALKYVSEEEGIVPENCICTGDIIGYCSQPEETVKLFRDWNALSILGNVELQLVEGAEDCGCDFTQGSRCDNFSKLWYPYAQSKLSANSIEWMGTLPHHISFTYGTKKVSLVHGSYTNISEFIFESTSEKIKEESLKNLNSDVILAGHCGLPFHSIIKEKLWLNPGVIGMPANDGTSRVWYMILENIEGNIKYTHRYLNYNYEKASSLMEENNLPIEYTKTLVSGIWDNMEILPEIEKKLQGIPYDFETFIKEHQTIKK</sequence>